<proteinExistence type="predicted"/>
<accession>A0A9I9ECI5</accession>
<feature type="transmembrane region" description="Helical" evidence="1">
    <location>
        <begin position="12"/>
        <end position="31"/>
    </location>
</feature>
<name>A0A9I9ECI5_CUCME</name>
<keyword evidence="1" id="KW-0812">Transmembrane</keyword>
<dbReference type="AlphaFoldDB" id="A0A9I9ECI5"/>
<feature type="transmembrane region" description="Helical" evidence="1">
    <location>
        <begin position="51"/>
        <end position="80"/>
    </location>
</feature>
<keyword evidence="1" id="KW-0472">Membrane</keyword>
<keyword evidence="1" id="KW-1133">Transmembrane helix</keyword>
<organism evidence="2">
    <name type="scientific">Cucumis melo</name>
    <name type="common">Muskmelon</name>
    <dbReference type="NCBI Taxonomy" id="3656"/>
    <lineage>
        <taxon>Eukaryota</taxon>
        <taxon>Viridiplantae</taxon>
        <taxon>Streptophyta</taxon>
        <taxon>Embryophyta</taxon>
        <taxon>Tracheophyta</taxon>
        <taxon>Spermatophyta</taxon>
        <taxon>Magnoliopsida</taxon>
        <taxon>eudicotyledons</taxon>
        <taxon>Gunneridae</taxon>
        <taxon>Pentapetalae</taxon>
        <taxon>rosids</taxon>
        <taxon>fabids</taxon>
        <taxon>Cucurbitales</taxon>
        <taxon>Cucurbitaceae</taxon>
        <taxon>Benincaseae</taxon>
        <taxon>Cucumis</taxon>
    </lineage>
</organism>
<dbReference type="EnsemblPlants" id="MELO3C031863.2.1">
    <property type="protein sequence ID" value="MELO3C031863.2.1"/>
    <property type="gene ID" value="MELO3C031863.2"/>
</dbReference>
<protein>
    <submittedName>
        <fullName evidence="2">Uncharacterized protein</fullName>
    </submittedName>
</protein>
<dbReference type="Gramene" id="MELO3C031863.2.1">
    <property type="protein sequence ID" value="MELO3C031863.2.1"/>
    <property type="gene ID" value="MELO3C031863.2"/>
</dbReference>
<sequence>MGARPCHWLLRLGFSIYFSSSIVAMISTRNAHYQSVQALQMLLCRLLKSLMYVLCVSRVFLLETISNDFIVLVMFVILLLPEPRLIHWSFTTTNFPYYCFIG</sequence>
<evidence type="ECO:0000256" key="1">
    <source>
        <dbReference type="SAM" id="Phobius"/>
    </source>
</evidence>
<reference evidence="2" key="1">
    <citation type="submission" date="2023-03" db="UniProtKB">
        <authorList>
            <consortium name="EnsemblPlants"/>
        </authorList>
    </citation>
    <scope>IDENTIFICATION</scope>
</reference>
<evidence type="ECO:0000313" key="2">
    <source>
        <dbReference type="EnsemblPlants" id="MELO3C031863.2.1"/>
    </source>
</evidence>